<evidence type="ECO:0000313" key="1">
    <source>
        <dbReference type="EMBL" id="KKL98894.1"/>
    </source>
</evidence>
<protein>
    <submittedName>
        <fullName evidence="1">Uncharacterized protein</fullName>
    </submittedName>
</protein>
<accession>A0A0F9GJ94</accession>
<reference evidence="1" key="1">
    <citation type="journal article" date="2015" name="Nature">
        <title>Complex archaea that bridge the gap between prokaryotes and eukaryotes.</title>
        <authorList>
            <person name="Spang A."/>
            <person name="Saw J.H."/>
            <person name="Jorgensen S.L."/>
            <person name="Zaremba-Niedzwiedzka K."/>
            <person name="Martijn J."/>
            <person name="Lind A.E."/>
            <person name="van Eijk R."/>
            <person name="Schleper C."/>
            <person name="Guy L."/>
            <person name="Ettema T.J."/>
        </authorList>
    </citation>
    <scope>NUCLEOTIDE SEQUENCE</scope>
</reference>
<dbReference type="AlphaFoldDB" id="A0A0F9GJ94"/>
<comment type="caution">
    <text evidence="1">The sequence shown here is derived from an EMBL/GenBank/DDBJ whole genome shotgun (WGS) entry which is preliminary data.</text>
</comment>
<dbReference type="EMBL" id="LAZR01017807">
    <property type="protein sequence ID" value="KKL98894.1"/>
    <property type="molecule type" value="Genomic_DNA"/>
</dbReference>
<organism evidence="1">
    <name type="scientific">marine sediment metagenome</name>
    <dbReference type="NCBI Taxonomy" id="412755"/>
    <lineage>
        <taxon>unclassified sequences</taxon>
        <taxon>metagenomes</taxon>
        <taxon>ecological metagenomes</taxon>
    </lineage>
</organism>
<proteinExistence type="predicted"/>
<sequence>MDVETKVFMKTDSTYIYEKDGETIYRRKFMDYNNREEISVETMEASAVTQKETHHQVALKQKKIWEHCEKLSVESTKMQQGWFKQW</sequence>
<gene>
    <name evidence="1" type="ORF">LCGC14_1819830</name>
</gene>
<name>A0A0F9GJ94_9ZZZZ</name>